<dbReference type="SUPFAM" id="SSF56059">
    <property type="entry name" value="Glutathione synthetase ATP-binding domain-like"/>
    <property type="match status" value="1"/>
</dbReference>
<dbReference type="SUPFAM" id="SSF51735">
    <property type="entry name" value="NAD(P)-binding Rossmann-fold domains"/>
    <property type="match status" value="1"/>
</dbReference>
<dbReference type="InterPro" id="IPR003781">
    <property type="entry name" value="CoA-bd"/>
</dbReference>
<dbReference type="Gene3D" id="3.40.50.261">
    <property type="entry name" value="Succinyl-CoA synthetase domains"/>
    <property type="match status" value="2"/>
</dbReference>
<keyword evidence="2" id="KW-0436">Ligase</keyword>
<dbReference type="RefSeq" id="WP_397059180.1">
    <property type="nucleotide sequence ID" value="NZ_JBIRYL010000001.1"/>
</dbReference>
<evidence type="ECO:0000259" key="1">
    <source>
        <dbReference type="SMART" id="SM00881"/>
    </source>
</evidence>
<dbReference type="PANTHER" id="PTHR42793:SF1">
    <property type="entry name" value="PEPTIDYL-LYSINE N-ACETYLTRANSFERASE PATZ"/>
    <property type="match status" value="1"/>
</dbReference>
<evidence type="ECO:0000313" key="2">
    <source>
        <dbReference type="EMBL" id="MFI2228773.1"/>
    </source>
</evidence>
<comment type="caution">
    <text evidence="2">The sequence shown here is derived from an EMBL/GenBank/DDBJ whole genome shotgun (WGS) entry which is preliminary data.</text>
</comment>
<dbReference type="EMBL" id="JBIRYL010000001">
    <property type="protein sequence ID" value="MFI2228773.1"/>
    <property type="molecule type" value="Genomic_DNA"/>
</dbReference>
<dbReference type="Pfam" id="PF13380">
    <property type="entry name" value="CoA_binding_2"/>
    <property type="match status" value="1"/>
</dbReference>
<sequence>MTTTTEPAIRTNGLDRLFRPDSIAVVGASTTPGKLGTAMTAALRRGAAPAAVFGVNPTAEGFVPNLEEACRAHGRPVDLAVLCIPAAATPAAVRAAAECGVGAALICSGGFAETGPDGAARQQELAAIVAETGIRILGPNTSGFFRPGAATVSFVPAVEHIRPGRVAVVAASGGMNHALSFLLSEHSVGVGLGVGLGNRVDVTEVDVLQYLRDDPAISAVALHLETVDDGPALLAAVRLVTAGKPVVALVVGRSDVSAFAGSHTGALATSWRTTRALLAQAGAVVVDSEQQLVDALAVLSRVRLPAHPDPGVGVVTAQAGPGLVVLDGLQAGGVRVPALADATRAELAGLLPPLTFQGNPVDTGRPGPGFGDVLAVTARDPEVHALAVYTLAEPDAVDPVGAVSDRGIHRELPVVLGIGGPAVTRADFAAAADAHNIPVLPGPTALATGLGALVTDARARYLRNRGYTRPGLGPTPEIALPADEAAAKDLLEALGLRTPPRCVCHDHDAAHRALRDLTPPVAVKLLDAGVLHKTDIGGVHLGIRTAAELDTALTALDAVGARAYLVETMAETGVDLFLGVRRDPVFGLVVVAGLGGTAAEALGDIAVRGLPLHPTAATALLDDLRCAPLLNGRRGGPVLDRDEFARAVIAVGDHLAAHPEIGELEINPLRLTPDGLIALDAVITGSDVRPANPEDEQR</sequence>
<proteinExistence type="predicted"/>
<dbReference type="Pfam" id="PF13607">
    <property type="entry name" value="Succ_CoA_lig"/>
    <property type="match status" value="1"/>
</dbReference>
<dbReference type="InterPro" id="IPR036291">
    <property type="entry name" value="NAD(P)-bd_dom_sf"/>
</dbReference>
<dbReference type="InterPro" id="IPR032875">
    <property type="entry name" value="Succ_CoA_lig_flav_dom"/>
</dbReference>
<protein>
    <submittedName>
        <fullName evidence="2">Acetate--CoA ligase family protein</fullName>
    </submittedName>
</protein>
<dbReference type="InterPro" id="IPR013815">
    <property type="entry name" value="ATP_grasp_subdomain_1"/>
</dbReference>
<keyword evidence="3" id="KW-1185">Reference proteome</keyword>
<reference evidence="2 3" key="1">
    <citation type="submission" date="2024-10" db="EMBL/GenBank/DDBJ databases">
        <title>The Natural Products Discovery Center: Release of the First 8490 Sequenced Strains for Exploring Actinobacteria Biosynthetic Diversity.</title>
        <authorList>
            <person name="Kalkreuter E."/>
            <person name="Kautsar S.A."/>
            <person name="Yang D."/>
            <person name="Bader C.D."/>
            <person name="Teijaro C.N."/>
            <person name="Fluegel L."/>
            <person name="Davis C.M."/>
            <person name="Simpson J.R."/>
            <person name="Lauterbach L."/>
            <person name="Steele A.D."/>
            <person name="Gui C."/>
            <person name="Meng S."/>
            <person name="Li G."/>
            <person name="Viehrig K."/>
            <person name="Ye F."/>
            <person name="Su P."/>
            <person name="Kiefer A.F."/>
            <person name="Nichols A."/>
            <person name="Cepeda A.J."/>
            <person name="Yan W."/>
            <person name="Fan B."/>
            <person name="Jiang Y."/>
            <person name="Adhikari A."/>
            <person name="Zheng C.-J."/>
            <person name="Schuster L."/>
            <person name="Cowan T.M."/>
            <person name="Smanski M.J."/>
            <person name="Chevrette M.G."/>
            <person name="De Carvalho L.P.S."/>
            <person name="Shen B."/>
        </authorList>
    </citation>
    <scope>NUCLEOTIDE SEQUENCE [LARGE SCALE GENOMIC DNA]</scope>
    <source>
        <strain evidence="2 3">NPDC019377</strain>
    </source>
</reference>
<dbReference type="PANTHER" id="PTHR42793">
    <property type="entry name" value="COA BINDING DOMAIN CONTAINING PROTEIN"/>
    <property type="match status" value="1"/>
</dbReference>
<organism evidence="2 3">
    <name type="scientific">Nocardia testacea</name>
    <dbReference type="NCBI Taxonomy" id="248551"/>
    <lineage>
        <taxon>Bacteria</taxon>
        <taxon>Bacillati</taxon>
        <taxon>Actinomycetota</taxon>
        <taxon>Actinomycetes</taxon>
        <taxon>Mycobacteriales</taxon>
        <taxon>Nocardiaceae</taxon>
        <taxon>Nocardia</taxon>
    </lineage>
</organism>
<dbReference type="Gene3D" id="3.30.1490.20">
    <property type="entry name" value="ATP-grasp fold, A domain"/>
    <property type="match status" value="1"/>
</dbReference>
<evidence type="ECO:0000313" key="3">
    <source>
        <dbReference type="Proteomes" id="UP001611494"/>
    </source>
</evidence>
<name>A0ABW7VQA0_9NOCA</name>
<dbReference type="Proteomes" id="UP001611494">
    <property type="component" value="Unassembled WGS sequence"/>
</dbReference>
<dbReference type="SMART" id="SM00881">
    <property type="entry name" value="CoA_binding"/>
    <property type="match status" value="1"/>
</dbReference>
<dbReference type="GO" id="GO:0016874">
    <property type="term" value="F:ligase activity"/>
    <property type="evidence" value="ECO:0007669"/>
    <property type="project" value="UniProtKB-KW"/>
</dbReference>
<dbReference type="Pfam" id="PF13549">
    <property type="entry name" value="ATP-grasp_5"/>
    <property type="match status" value="1"/>
</dbReference>
<accession>A0ABW7VQA0</accession>
<dbReference type="Gene3D" id="3.30.470.20">
    <property type="entry name" value="ATP-grasp fold, B domain"/>
    <property type="match status" value="1"/>
</dbReference>
<dbReference type="InterPro" id="IPR016102">
    <property type="entry name" value="Succinyl-CoA_synth-like"/>
</dbReference>
<feature type="domain" description="CoA-binding" evidence="1">
    <location>
        <begin position="17"/>
        <end position="111"/>
    </location>
</feature>
<dbReference type="Gene3D" id="3.40.50.720">
    <property type="entry name" value="NAD(P)-binding Rossmann-like Domain"/>
    <property type="match status" value="1"/>
</dbReference>
<gene>
    <name evidence="2" type="ORF">ACH49Z_02855</name>
</gene>
<dbReference type="SUPFAM" id="SSF52210">
    <property type="entry name" value="Succinyl-CoA synthetase domains"/>
    <property type="match status" value="2"/>
</dbReference>